<dbReference type="Gene3D" id="3.30.1370.120">
    <property type="match status" value="1"/>
</dbReference>
<evidence type="ECO:0000256" key="2">
    <source>
        <dbReference type="ARBA" id="ARBA00006304"/>
    </source>
</evidence>
<dbReference type="InterPro" id="IPR001775">
    <property type="entry name" value="GspD/PilQ"/>
</dbReference>
<dbReference type="GO" id="GO:0009279">
    <property type="term" value="C:cell outer membrane"/>
    <property type="evidence" value="ECO:0007669"/>
    <property type="project" value="UniProtKB-SubCell"/>
</dbReference>
<dbReference type="InterPro" id="IPR013355">
    <property type="entry name" value="Pilus_4_PilQ"/>
</dbReference>
<reference evidence="12 13" key="1">
    <citation type="submission" date="2019-03" db="EMBL/GenBank/DDBJ databases">
        <title>Genomic Encyclopedia of Type Strains, Phase IV (KMG-IV): sequencing the most valuable type-strain genomes for metagenomic binning, comparative biology and taxonomic classification.</title>
        <authorList>
            <person name="Goeker M."/>
        </authorList>
    </citation>
    <scope>NUCLEOTIDE SEQUENCE [LARGE SCALE GENOMIC DNA]</scope>
    <source>
        <strain evidence="12 13">DSM 24830</strain>
    </source>
</reference>
<dbReference type="OrthoDB" id="9775455at2"/>
<dbReference type="PANTHER" id="PTHR30604">
    <property type="entry name" value="PROTEIN TRANSPORT PROTEIN HOFQ"/>
    <property type="match status" value="1"/>
</dbReference>
<evidence type="ECO:0000256" key="4">
    <source>
        <dbReference type="ARBA" id="ARBA00022729"/>
    </source>
</evidence>
<dbReference type="EMBL" id="SMFQ01000005">
    <property type="protein sequence ID" value="TCJ82894.1"/>
    <property type="molecule type" value="Genomic_DNA"/>
</dbReference>
<dbReference type="RefSeq" id="WP_131907392.1">
    <property type="nucleotide sequence ID" value="NZ_BAAAFU010000007.1"/>
</dbReference>
<dbReference type="InterPro" id="IPR038591">
    <property type="entry name" value="NolW-like_sf"/>
</dbReference>
<dbReference type="InterPro" id="IPR021731">
    <property type="entry name" value="AMIN_dom"/>
</dbReference>
<dbReference type="Gene3D" id="3.30.1370.130">
    <property type="match status" value="1"/>
</dbReference>
<evidence type="ECO:0000256" key="8">
    <source>
        <dbReference type="RuleBase" id="RU004004"/>
    </source>
</evidence>
<dbReference type="InterPro" id="IPR004845">
    <property type="entry name" value="T2SS_GspD_CS"/>
</dbReference>
<feature type="chain" id="PRO_5020330587" evidence="10">
    <location>
        <begin position="28"/>
        <end position="766"/>
    </location>
</feature>
<dbReference type="PRINTS" id="PR00811">
    <property type="entry name" value="BCTERIALGSPD"/>
</dbReference>
<comment type="subcellular location">
    <subcellularLocation>
        <location evidence="1 8">Cell outer membrane</location>
    </subcellularLocation>
</comment>
<name>A0A4R1ESY9_9GAMM</name>
<keyword evidence="4 10" id="KW-0732">Signal</keyword>
<keyword evidence="5" id="KW-0653">Protein transport</keyword>
<gene>
    <name evidence="12" type="ORF">EV695_3632</name>
</gene>
<dbReference type="NCBIfam" id="TIGR02515">
    <property type="entry name" value="IV_pilus_PilQ"/>
    <property type="match status" value="1"/>
</dbReference>
<evidence type="ECO:0000313" key="13">
    <source>
        <dbReference type="Proteomes" id="UP000294887"/>
    </source>
</evidence>
<dbReference type="Pfam" id="PF11741">
    <property type="entry name" value="AMIN"/>
    <property type="match status" value="2"/>
</dbReference>
<keyword evidence="9" id="KW-0175">Coiled coil</keyword>
<dbReference type="Gene3D" id="2.60.40.3470">
    <property type="match status" value="1"/>
</dbReference>
<dbReference type="GO" id="GO:0009306">
    <property type="term" value="P:protein secretion"/>
    <property type="evidence" value="ECO:0007669"/>
    <property type="project" value="InterPro"/>
</dbReference>
<dbReference type="InterPro" id="IPR005644">
    <property type="entry name" value="NolW-like"/>
</dbReference>
<evidence type="ECO:0000313" key="12">
    <source>
        <dbReference type="EMBL" id="TCJ82894.1"/>
    </source>
</evidence>
<evidence type="ECO:0000256" key="9">
    <source>
        <dbReference type="SAM" id="Coils"/>
    </source>
</evidence>
<evidence type="ECO:0000256" key="6">
    <source>
        <dbReference type="ARBA" id="ARBA00023136"/>
    </source>
</evidence>
<dbReference type="Proteomes" id="UP000294887">
    <property type="component" value="Unassembled WGS sequence"/>
</dbReference>
<dbReference type="InterPro" id="IPR011662">
    <property type="entry name" value="Secretin/TonB_short_N"/>
</dbReference>
<keyword evidence="13" id="KW-1185">Reference proteome</keyword>
<dbReference type="PANTHER" id="PTHR30604:SF1">
    <property type="entry name" value="DNA UTILIZATION PROTEIN HOFQ"/>
    <property type="match status" value="1"/>
</dbReference>
<dbReference type="InterPro" id="IPR051808">
    <property type="entry name" value="Type_IV_pilus_biogenesis"/>
</dbReference>
<dbReference type="Pfam" id="PF00263">
    <property type="entry name" value="Secretin"/>
    <property type="match status" value="1"/>
</dbReference>
<evidence type="ECO:0000256" key="10">
    <source>
        <dbReference type="SAM" id="SignalP"/>
    </source>
</evidence>
<evidence type="ECO:0000256" key="3">
    <source>
        <dbReference type="ARBA" id="ARBA00022448"/>
    </source>
</evidence>
<feature type="signal peptide" evidence="10">
    <location>
        <begin position="1"/>
        <end position="27"/>
    </location>
</feature>
<evidence type="ECO:0000256" key="7">
    <source>
        <dbReference type="ARBA" id="ARBA00023237"/>
    </source>
</evidence>
<evidence type="ECO:0000256" key="5">
    <source>
        <dbReference type="ARBA" id="ARBA00022927"/>
    </source>
</evidence>
<keyword evidence="7" id="KW-0998">Cell outer membrane</keyword>
<dbReference type="Gene3D" id="2.60.40.3500">
    <property type="match status" value="1"/>
</dbReference>
<evidence type="ECO:0000256" key="1">
    <source>
        <dbReference type="ARBA" id="ARBA00004442"/>
    </source>
</evidence>
<accession>A0A4R1ESY9</accession>
<proteinExistence type="inferred from homology"/>
<comment type="similarity">
    <text evidence="2">Belongs to the bacterial secretin family. PilQ subfamily.</text>
</comment>
<dbReference type="Pfam" id="PF03958">
    <property type="entry name" value="Secretin_N"/>
    <property type="match status" value="1"/>
</dbReference>
<feature type="coiled-coil region" evidence="9">
    <location>
        <begin position="135"/>
        <end position="162"/>
    </location>
</feature>
<keyword evidence="3 8" id="KW-0813">Transport</keyword>
<dbReference type="Pfam" id="PF07660">
    <property type="entry name" value="STN"/>
    <property type="match status" value="1"/>
</dbReference>
<sequence>MKIITRTLLGLSLPALLLATGSSYATARLQSVDSAIQSSGKSSLRLHFDSKVGIPKSFLMKQPAGIVLDFENAERGMGKRSHQVNSKSVKGVKLAGAGDKLRVMVSLNKLTKYTTSLQGNDVVLTFDDQQAAPNNAQAQAKARQVAAQKRAAEQKRAAVQRNQARKAAEAKRLAAYKPADLNKRPGPVVKAKSVKQQAVASNYVARPKTTQAKYKPTQRAVTHRSPQHRANHVLGQIDFHRTENAGGRALIKLPSAATVVESRKFGNTVVLTIKNTAAKQAKKRIDVLDFATPASYIDIIRSGRDVQVKIMANSAFEFDTSKNGANYIVNLKKVKPKAKTNPLVQKKKHYKGKKLSLNFQDIEVRSVLQLLADFTDKNIVVSDSVKGNITLRLKDVPWDQALDIVLESKGLAMRSNGNVIWVAQATELEAKEQRELQAHKRKQALEPLITEYIPVNYAKAADMLAMIQSDTGTEHSAISARGYASGDERTNTIIVRETASRVADIKNLIKSLDVPVQQVSVESRIVIATDEFSKELGARFGATAFGKNLSTSGSSESTSSMVNDLVGGGSSVAVPGLSDRLNVNMPVTAAAGQIAFSLLSGDYLLDLELSALQAENKGEVISTPRVVTADKKKALIEQGVEIPYTEASSSGAATVAFKKAVLSLEVTPQITPDEHVIMDLKVNQDTVGEIYADVPSINTREINTQVLVGNGQTVVLGGVHEEVKSSKVDKVPVLGDVPVLGRLFRTDTDNDEKRELLIFVTPKIMK</sequence>
<organism evidence="12 13">
    <name type="scientific">Cocleimonas flava</name>
    <dbReference type="NCBI Taxonomy" id="634765"/>
    <lineage>
        <taxon>Bacteria</taxon>
        <taxon>Pseudomonadati</taxon>
        <taxon>Pseudomonadota</taxon>
        <taxon>Gammaproteobacteria</taxon>
        <taxon>Thiotrichales</taxon>
        <taxon>Thiotrichaceae</taxon>
        <taxon>Cocleimonas</taxon>
    </lineage>
</organism>
<dbReference type="InterPro" id="IPR004846">
    <property type="entry name" value="T2SS/T3SS_dom"/>
</dbReference>
<comment type="caution">
    <text evidence="12">The sequence shown here is derived from an EMBL/GenBank/DDBJ whole genome shotgun (WGS) entry which is preliminary data.</text>
</comment>
<protein>
    <submittedName>
        <fullName evidence="12">Type IV pilus assembly protein PilQ</fullName>
    </submittedName>
</protein>
<evidence type="ECO:0000259" key="11">
    <source>
        <dbReference type="SMART" id="SM00965"/>
    </source>
</evidence>
<dbReference type="SMART" id="SM00965">
    <property type="entry name" value="STN"/>
    <property type="match status" value="1"/>
</dbReference>
<keyword evidence="6" id="KW-0472">Membrane</keyword>
<dbReference type="AlphaFoldDB" id="A0A4R1ESY9"/>
<feature type="domain" description="Secretin/TonB short N-terminal" evidence="11">
    <location>
        <begin position="377"/>
        <end position="425"/>
    </location>
</feature>
<dbReference type="PROSITE" id="PS00875">
    <property type="entry name" value="T2SP_D"/>
    <property type="match status" value="1"/>
</dbReference>